<protein>
    <recommendedName>
        <fullName evidence="5">DUF2235 domain-containing protein</fullName>
    </recommendedName>
</protein>
<dbReference type="EMBL" id="CP006731">
    <property type="protein sequence ID" value="AHB69866.1"/>
    <property type="molecule type" value="Genomic_DNA"/>
</dbReference>
<reference evidence="1 3" key="1">
    <citation type="journal article" date="2014" name="Genome Announc.">
        <title>Complete Genome Sequence of Cronobacter sakazakii Strain CMCC 45402.</title>
        <authorList>
            <person name="Zhao Z."/>
            <person name="Wang L."/>
            <person name="Wang B."/>
            <person name="Liang H."/>
            <person name="Ye Q."/>
            <person name="Zeng M."/>
        </authorList>
    </citation>
    <scope>NUCLEOTIDE SEQUENCE [LARGE SCALE GENOMIC DNA]</scope>
    <source>
        <strain evidence="3">45402</strain>
        <strain evidence="1">CMCC45402</strain>
    </source>
</reference>
<organism evidence="1 3">
    <name type="scientific">Cronobacter malonaticus</name>
    <dbReference type="NCBI Taxonomy" id="413503"/>
    <lineage>
        <taxon>Bacteria</taxon>
        <taxon>Pseudomonadati</taxon>
        <taxon>Pseudomonadota</taxon>
        <taxon>Gammaproteobacteria</taxon>
        <taxon>Enterobacterales</taxon>
        <taxon>Enterobacteriaceae</taxon>
        <taxon>Cronobacter</taxon>
    </lineage>
</organism>
<evidence type="ECO:0000313" key="4">
    <source>
        <dbReference type="Proteomes" id="UP000244731"/>
    </source>
</evidence>
<dbReference type="Proteomes" id="UP000018545">
    <property type="component" value="Chromosome"/>
</dbReference>
<evidence type="ECO:0000313" key="2">
    <source>
        <dbReference type="EMBL" id="PUX07719.1"/>
    </source>
</evidence>
<reference evidence="2 4" key="2">
    <citation type="submission" date="2016-12" db="EMBL/GenBank/DDBJ databases">
        <title>Analysis of the Molecular Diversity Among Cronobacter Species Isolated from Filth Flies Using a Pan Genomic DNA Microarray.</title>
        <authorList>
            <person name="Pava-Ripoll M."/>
            <person name="Tall B."/>
            <person name="Farber J."/>
            <person name="Fanning S."/>
            <person name="Lehner A."/>
            <person name="Stephan R."/>
            <person name="Pagotto F."/>
            <person name="Iverson C."/>
            <person name="Ziobro G."/>
            <person name="Miller A."/>
            <person name="Pearson R."/>
            <person name="Yan Q."/>
            <person name="Kim M."/>
            <person name="Jeong S."/>
            <person name="Park J."/>
            <person name="Jun S."/>
            <person name="Choi H."/>
            <person name="Chung T."/>
            <person name="Yoo Y."/>
            <person name="Park E."/>
            <person name="Hwang S."/>
            <person name="Lee B."/>
            <person name="Sathyamoorthy V."/>
            <person name="Carter L."/>
            <person name="Mammel M."/>
            <person name="Jackson S."/>
            <person name="Kothary M."/>
            <person name="Patel I."/>
            <person name="Grim C."/>
            <person name="Gopinath G."/>
            <person name="Gangiredla J."/>
            <person name="Chase H."/>
        </authorList>
    </citation>
    <scope>NUCLEOTIDE SEQUENCE [LARGE SCALE GENOMIC DNA]</scope>
    <source>
        <strain evidence="2 4">MOD1-Md25g</strain>
    </source>
</reference>
<dbReference type="EMBL" id="MSAC01000022">
    <property type="protein sequence ID" value="PUX07719.1"/>
    <property type="molecule type" value="Genomic_DNA"/>
</dbReference>
<keyword evidence="4" id="KW-1185">Reference proteome</keyword>
<dbReference type="KEGG" id="csi:P262_02122"/>
<proteinExistence type="predicted"/>
<sequence>MDIDAIIAAASRANQSIQYNLGSCSRILHIGFFFDGVGRNVEQDVPNQRLSNISRLYRAFPLPEKSTDSEVYKAHYISGLGTPFNDDPAEFLQSQMDKARDDYQGGLPTDPKDAAEDFAKDALSGKSPKETLTEMRNKLLSPVGRLDSLKQSYMGNLKKIVTEATPWLRDSRIMAYNFATGVDSRLESAKSRFASSFKEAVSTGEIPVKLISVSFFGYDLGATLARQFIDMLLTEICKKNGEQYIYESVPVDIVFTGLFDCSRDTPASSNNGMEYAGTAAAFIPGGIAKVAATICSMLGRKYIDHMSPLPEQVKKSLHLVAAHERRPWRCLYRTGQNDRHCEELMPGCSEDIGGGLKPDEQKPSAELSRVALNRMYREAMKAGVPFPDLSSLYQTDAMVWSYFAMSDTVNGLTASEWTARYQRAVSPKRVTYQALNRHLDSYFEWLGAQYYLYRKRLRLLEAQHSAIYRSYEAANGLLGISSQAKSAADDIVEDIAILKKHWGWLDEVRDAAYQQLRDDQDLPPVYYENVYEPACIRAQYFIDCGGFGYRGEPAPPKWDRAPSEIYSWFVHDVQTLRNGDSITNEFFCIRWMEPH</sequence>
<dbReference type="RefSeq" id="WP_007776185.1">
    <property type="nucleotide sequence ID" value="NC_023032.1"/>
</dbReference>
<dbReference type="PATRIC" id="fig|1401659.3.peg.1495"/>
<accession>V5TX35</accession>
<dbReference type="AlphaFoldDB" id="V5TX35"/>
<evidence type="ECO:0000313" key="1">
    <source>
        <dbReference type="EMBL" id="AHB69866.1"/>
    </source>
</evidence>
<dbReference type="Proteomes" id="UP000244731">
    <property type="component" value="Unassembled WGS sequence"/>
</dbReference>
<evidence type="ECO:0000313" key="3">
    <source>
        <dbReference type="Proteomes" id="UP000018545"/>
    </source>
</evidence>
<evidence type="ECO:0008006" key="5">
    <source>
        <dbReference type="Google" id="ProtNLM"/>
    </source>
</evidence>
<dbReference type="HOGENOM" id="CLU_032470_0_0_6"/>
<dbReference type="PANTHER" id="PTHR33840:SF1">
    <property type="entry name" value="TLE1 PHOSPHOLIPASE DOMAIN-CONTAINING PROTEIN"/>
    <property type="match status" value="1"/>
</dbReference>
<dbReference type="GeneID" id="45715010"/>
<dbReference type="PANTHER" id="PTHR33840">
    <property type="match status" value="1"/>
</dbReference>
<name>V5TX35_9ENTR</name>
<gene>
    <name evidence="2" type="ORF">AUM46_07705</name>
    <name evidence="1" type="ORF">P262_02122</name>
</gene>